<organism evidence="2 3">
    <name type="scientific">Prunus dulcis</name>
    <name type="common">Almond</name>
    <name type="synonym">Amygdalus dulcis</name>
    <dbReference type="NCBI Taxonomy" id="3755"/>
    <lineage>
        <taxon>Eukaryota</taxon>
        <taxon>Viridiplantae</taxon>
        <taxon>Streptophyta</taxon>
        <taxon>Embryophyta</taxon>
        <taxon>Tracheophyta</taxon>
        <taxon>Spermatophyta</taxon>
        <taxon>Magnoliopsida</taxon>
        <taxon>eudicotyledons</taxon>
        <taxon>Gunneridae</taxon>
        <taxon>Pentapetalae</taxon>
        <taxon>rosids</taxon>
        <taxon>fabids</taxon>
        <taxon>Rosales</taxon>
        <taxon>Rosaceae</taxon>
        <taxon>Amygdaloideae</taxon>
        <taxon>Amygdaleae</taxon>
        <taxon>Prunus</taxon>
    </lineage>
</organism>
<evidence type="ECO:0000313" key="2">
    <source>
        <dbReference type="EMBL" id="VVA23582.1"/>
    </source>
</evidence>
<protein>
    <submittedName>
        <fullName evidence="2">Uncharacterized protein</fullName>
    </submittedName>
</protein>
<evidence type="ECO:0000313" key="3">
    <source>
        <dbReference type="Proteomes" id="UP000327085"/>
    </source>
</evidence>
<dbReference type="EMBL" id="CABIKO010000072">
    <property type="protein sequence ID" value="VVA23582.1"/>
    <property type="molecule type" value="Genomic_DNA"/>
</dbReference>
<feature type="region of interest" description="Disordered" evidence="1">
    <location>
        <begin position="1"/>
        <end position="44"/>
    </location>
</feature>
<name>A0A5E4F7B6_PRUDU</name>
<accession>A0A5E4F7B6</accession>
<evidence type="ECO:0000256" key="1">
    <source>
        <dbReference type="SAM" id="MobiDB-lite"/>
    </source>
</evidence>
<dbReference type="Gramene" id="VVA23582">
    <property type="protein sequence ID" value="VVA23582"/>
    <property type="gene ID" value="Prudul26B016662"/>
</dbReference>
<gene>
    <name evidence="2" type="ORF">ALMOND_2B016662</name>
</gene>
<sequence length="87" mass="9615">MAVHRPERSYTLMQSLTVDPDIMSDAEDEGDALEEEEEEEEEQCADDLFNDEGVRKKLELLAQMVGVDSSESEAGVLLAAVEGLSRI</sequence>
<reference evidence="3" key="1">
    <citation type="journal article" date="2020" name="Plant J.">
        <title>Transposons played a major role in the diversification between the closely related almond and peach genomes: results from the almond genome sequence.</title>
        <authorList>
            <person name="Alioto T."/>
            <person name="Alexiou K.G."/>
            <person name="Bardil A."/>
            <person name="Barteri F."/>
            <person name="Castanera R."/>
            <person name="Cruz F."/>
            <person name="Dhingra A."/>
            <person name="Duval H."/>
            <person name="Fernandez I Marti A."/>
            <person name="Frias L."/>
            <person name="Galan B."/>
            <person name="Garcia J.L."/>
            <person name="Howad W."/>
            <person name="Gomez-Garrido J."/>
            <person name="Gut M."/>
            <person name="Julca I."/>
            <person name="Morata J."/>
            <person name="Puigdomenech P."/>
            <person name="Ribeca P."/>
            <person name="Rubio Cabetas M.J."/>
            <person name="Vlasova A."/>
            <person name="Wirthensohn M."/>
            <person name="Garcia-Mas J."/>
            <person name="Gabaldon T."/>
            <person name="Casacuberta J.M."/>
            <person name="Arus P."/>
        </authorList>
    </citation>
    <scope>NUCLEOTIDE SEQUENCE [LARGE SCALE GENOMIC DNA]</scope>
    <source>
        <strain evidence="3">cv. Texas</strain>
    </source>
</reference>
<dbReference type="InParanoid" id="A0A5E4F7B6"/>
<dbReference type="Proteomes" id="UP000327085">
    <property type="component" value="Chromosome 4"/>
</dbReference>
<proteinExistence type="predicted"/>
<dbReference type="AlphaFoldDB" id="A0A5E4F7B6"/>
<feature type="compositionally biased region" description="Acidic residues" evidence="1">
    <location>
        <begin position="22"/>
        <end position="44"/>
    </location>
</feature>